<dbReference type="Gene3D" id="3.40.50.300">
    <property type="entry name" value="P-loop containing nucleotide triphosphate hydrolases"/>
    <property type="match status" value="1"/>
</dbReference>
<sequence>MHLTLIGMSGTGKSHWSKKMETLGYRRYSCDELIAERLGEEFEKTGKATHSLAKWMGQPYSKGYHEAEALYLELESAVIAQICDDLEYATQKDIPVVVDTTGSLIYLQETILKRLRNLTRTVLLNLPIDKHEELFETYLQDPKPVIWNGKYLPCEGENPQKALSRCFGELLVYRNKRYALMSDLELDYTFHHSPNTTVDNLLELIDSGLN</sequence>
<evidence type="ECO:0008006" key="2">
    <source>
        <dbReference type="Google" id="ProtNLM"/>
    </source>
</evidence>
<dbReference type="InterPro" id="IPR027417">
    <property type="entry name" value="P-loop_NTPase"/>
</dbReference>
<dbReference type="EMBL" id="UINC01001127">
    <property type="protein sequence ID" value="SUZ71624.1"/>
    <property type="molecule type" value="Genomic_DNA"/>
</dbReference>
<organism evidence="1">
    <name type="scientific">marine metagenome</name>
    <dbReference type="NCBI Taxonomy" id="408172"/>
    <lineage>
        <taxon>unclassified sequences</taxon>
        <taxon>metagenomes</taxon>
        <taxon>ecological metagenomes</taxon>
    </lineage>
</organism>
<accession>A0A381PYA6</accession>
<reference evidence="1" key="1">
    <citation type="submission" date="2018-05" db="EMBL/GenBank/DDBJ databases">
        <authorList>
            <person name="Lanie J.A."/>
            <person name="Ng W.-L."/>
            <person name="Kazmierczak K.M."/>
            <person name="Andrzejewski T.M."/>
            <person name="Davidsen T.M."/>
            <person name="Wayne K.J."/>
            <person name="Tettelin H."/>
            <person name="Glass J.I."/>
            <person name="Rusch D."/>
            <person name="Podicherti R."/>
            <person name="Tsui H.-C.T."/>
            <person name="Winkler M.E."/>
        </authorList>
    </citation>
    <scope>NUCLEOTIDE SEQUENCE</scope>
</reference>
<dbReference type="Pfam" id="PF13671">
    <property type="entry name" value="AAA_33"/>
    <property type="match status" value="1"/>
</dbReference>
<evidence type="ECO:0000313" key="1">
    <source>
        <dbReference type="EMBL" id="SUZ71624.1"/>
    </source>
</evidence>
<gene>
    <name evidence="1" type="ORF">METZ01_LOCUS24478</name>
</gene>
<dbReference type="SUPFAM" id="SSF52540">
    <property type="entry name" value="P-loop containing nucleoside triphosphate hydrolases"/>
    <property type="match status" value="1"/>
</dbReference>
<name>A0A381PYA6_9ZZZZ</name>
<proteinExistence type="predicted"/>
<protein>
    <recommendedName>
        <fullName evidence="2">Shikimate kinase</fullName>
    </recommendedName>
</protein>
<dbReference type="AlphaFoldDB" id="A0A381PYA6"/>